<dbReference type="PIRSF" id="PIRSF029063">
    <property type="entry name" value="IV_sec_VirJ"/>
    <property type="match status" value="1"/>
</dbReference>
<organism evidence="3 4">
    <name type="scientific">Adhaeribacter soli</name>
    <dbReference type="NCBI Taxonomy" id="2607655"/>
    <lineage>
        <taxon>Bacteria</taxon>
        <taxon>Pseudomonadati</taxon>
        <taxon>Bacteroidota</taxon>
        <taxon>Cytophagia</taxon>
        <taxon>Cytophagales</taxon>
        <taxon>Hymenobacteraceae</taxon>
        <taxon>Adhaeribacter</taxon>
    </lineage>
</organism>
<protein>
    <submittedName>
        <fullName evidence="3">Virulence factor</fullName>
    </submittedName>
</protein>
<keyword evidence="1" id="KW-0732">Signal</keyword>
<name>A0A5N1IXJ6_9BACT</name>
<dbReference type="InterPro" id="IPR010333">
    <property type="entry name" value="VirJ"/>
</dbReference>
<dbReference type="Pfam" id="PF06057">
    <property type="entry name" value="VirJ"/>
    <property type="match status" value="2"/>
</dbReference>
<feature type="domain" description="Bacterial virulence" evidence="2">
    <location>
        <begin position="49"/>
        <end position="133"/>
    </location>
</feature>
<accession>A0A5N1IXJ6</accession>
<feature type="signal peptide" evidence="1">
    <location>
        <begin position="1"/>
        <end position="20"/>
    </location>
</feature>
<feature type="chain" id="PRO_5024939429" evidence="1">
    <location>
        <begin position="21"/>
        <end position="473"/>
    </location>
</feature>
<evidence type="ECO:0000259" key="2">
    <source>
        <dbReference type="Pfam" id="PF06057"/>
    </source>
</evidence>
<sequence length="473" mass="52287">MKKLLMLLLFLAFGIGRSLALSDDSLNYRSFGKVRIYEPKGTSGPPQAIVIFISGDGGWGNKLEAMTRKIAFLGALVVGVDNKTYYRNIKKQQVKCYYPAADFETLSMAIQKKYKTPQYLKPVLVGFSSGATLSYGMVAQAPANTFKGAILLGFCPDIELDKTLCNGTGLTSYVVTPGRVYYLEPTRKLKAPVIVLQGGEDLVCPPPVIEKFMKGLPDGEYVFLPKVGHGFSKIRTWWPQFVQAYEKIEKAPVFGAAPPERRTPLVPFNTGLPLTLVPALAKDLPLIFAISGDGGWTSFDESISRKLAEKGMPVIGLDAQQYFWQRKDPAQTAAIIARTIEHYLAAWNRQNVVLIGYSFGANVIPFIALRFPPELKSRLQSVVCLSPDQTTAFEIRLTDMLELETTETYNVLQAVKSIKPYNPICVFGSQENTGLPKKFANTGAKIVMLPGNHHYNENYDAIADAVLENYGKK</sequence>
<dbReference type="InterPro" id="IPR011225">
    <property type="entry name" value="IV_sec_VirJ"/>
</dbReference>
<dbReference type="EMBL" id="VTWT01000006">
    <property type="protein sequence ID" value="KAA9332792.1"/>
    <property type="molecule type" value="Genomic_DNA"/>
</dbReference>
<evidence type="ECO:0000313" key="4">
    <source>
        <dbReference type="Proteomes" id="UP000326570"/>
    </source>
</evidence>
<reference evidence="3 4" key="1">
    <citation type="submission" date="2019-09" db="EMBL/GenBank/DDBJ databases">
        <title>Genome sequence of Adhaeribacter sp. M2.</title>
        <authorList>
            <person name="Srinivasan S."/>
        </authorList>
    </citation>
    <scope>NUCLEOTIDE SEQUENCE [LARGE SCALE GENOMIC DNA]</scope>
    <source>
        <strain evidence="3 4">M2</strain>
    </source>
</reference>
<evidence type="ECO:0000256" key="1">
    <source>
        <dbReference type="SAM" id="SignalP"/>
    </source>
</evidence>
<dbReference type="Gene3D" id="3.40.50.1820">
    <property type="entry name" value="alpha/beta hydrolase"/>
    <property type="match status" value="2"/>
</dbReference>
<proteinExistence type="predicted"/>
<feature type="domain" description="Bacterial virulence" evidence="2">
    <location>
        <begin position="289"/>
        <end position="470"/>
    </location>
</feature>
<evidence type="ECO:0000313" key="3">
    <source>
        <dbReference type="EMBL" id="KAA9332792.1"/>
    </source>
</evidence>
<dbReference type="Proteomes" id="UP000326570">
    <property type="component" value="Unassembled WGS sequence"/>
</dbReference>
<keyword evidence="4" id="KW-1185">Reference proteome</keyword>
<dbReference type="AlphaFoldDB" id="A0A5N1IXJ6"/>
<dbReference type="RefSeq" id="WP_150904205.1">
    <property type="nucleotide sequence ID" value="NZ_VTWT01000006.1"/>
</dbReference>
<dbReference type="InterPro" id="IPR029058">
    <property type="entry name" value="AB_hydrolase_fold"/>
</dbReference>
<gene>
    <name evidence="3" type="ORF">F0P94_12405</name>
</gene>
<dbReference type="SUPFAM" id="SSF53474">
    <property type="entry name" value="alpha/beta-Hydrolases"/>
    <property type="match status" value="2"/>
</dbReference>
<comment type="caution">
    <text evidence="3">The sequence shown here is derived from an EMBL/GenBank/DDBJ whole genome shotgun (WGS) entry which is preliminary data.</text>
</comment>